<proteinExistence type="predicted"/>
<evidence type="ECO:0000256" key="3">
    <source>
        <dbReference type="ARBA" id="ARBA00022741"/>
    </source>
</evidence>
<keyword evidence="1" id="KW-0963">Cytoplasm</keyword>
<dbReference type="AlphaFoldDB" id="A0A382X6R4"/>
<dbReference type="InterPro" id="IPR036621">
    <property type="entry name" value="Anticodon-bd_dom_sf"/>
</dbReference>
<sequence>KKLRGQSQKVIEDHYRTVLHLKPHLAPVKVAVFPLKRNDDDLVSTAKKIRKSLQVGGRIRTVYDDTGAIGKLYRRQDEIGTPFCVTVDYETLDNNTVTVRDRDSMDQIRLPIDQLPAYVGEHVAS</sequence>
<evidence type="ECO:0000256" key="2">
    <source>
        <dbReference type="ARBA" id="ARBA00022598"/>
    </source>
</evidence>
<dbReference type="GO" id="GO:0044281">
    <property type="term" value="P:small molecule metabolic process"/>
    <property type="evidence" value="ECO:0007669"/>
    <property type="project" value="UniProtKB-ARBA"/>
</dbReference>
<dbReference type="GO" id="GO:0004820">
    <property type="term" value="F:glycine-tRNA ligase activity"/>
    <property type="evidence" value="ECO:0007669"/>
    <property type="project" value="TreeGrafter"/>
</dbReference>
<evidence type="ECO:0000256" key="6">
    <source>
        <dbReference type="ARBA" id="ARBA00023146"/>
    </source>
</evidence>
<dbReference type="EMBL" id="UINC01165271">
    <property type="protein sequence ID" value="SVD66570.1"/>
    <property type="molecule type" value="Genomic_DNA"/>
</dbReference>
<evidence type="ECO:0000256" key="1">
    <source>
        <dbReference type="ARBA" id="ARBA00022490"/>
    </source>
</evidence>
<dbReference type="GO" id="GO:0005737">
    <property type="term" value="C:cytoplasm"/>
    <property type="evidence" value="ECO:0007669"/>
    <property type="project" value="TreeGrafter"/>
</dbReference>
<dbReference type="SUPFAM" id="SSF52954">
    <property type="entry name" value="Class II aaRS ABD-related"/>
    <property type="match status" value="1"/>
</dbReference>
<organism evidence="8">
    <name type="scientific">marine metagenome</name>
    <dbReference type="NCBI Taxonomy" id="408172"/>
    <lineage>
        <taxon>unclassified sequences</taxon>
        <taxon>metagenomes</taxon>
        <taxon>ecological metagenomes</taxon>
    </lineage>
</organism>
<keyword evidence="5" id="KW-0648">Protein biosynthesis</keyword>
<dbReference type="Pfam" id="PF03129">
    <property type="entry name" value="HGTP_anticodon"/>
    <property type="match status" value="1"/>
</dbReference>
<dbReference type="Gene3D" id="3.40.50.800">
    <property type="entry name" value="Anticodon-binding domain"/>
    <property type="match status" value="1"/>
</dbReference>
<keyword evidence="4" id="KW-0067">ATP-binding</keyword>
<dbReference type="InterPro" id="IPR027031">
    <property type="entry name" value="Gly-tRNA_synthase/POLG2"/>
</dbReference>
<accession>A0A382X6R4</accession>
<dbReference type="FunFam" id="3.40.50.800:FF:000002">
    <property type="entry name" value="Glycine--tRNA ligase"/>
    <property type="match status" value="1"/>
</dbReference>
<protein>
    <recommendedName>
        <fullName evidence="7">Anticodon-binding domain-containing protein</fullName>
    </recommendedName>
</protein>
<evidence type="ECO:0000259" key="7">
    <source>
        <dbReference type="Pfam" id="PF03129"/>
    </source>
</evidence>
<dbReference type="PANTHER" id="PTHR10745">
    <property type="entry name" value="GLYCYL-TRNA SYNTHETASE/DNA POLYMERASE SUBUNIT GAMMA-2"/>
    <property type="match status" value="1"/>
</dbReference>
<dbReference type="PANTHER" id="PTHR10745:SF8">
    <property type="entry name" value="DNA POLYMERASE SUBUNIT GAMMA-2, MITOCHONDRIAL"/>
    <property type="match status" value="1"/>
</dbReference>
<dbReference type="GO" id="GO:0006426">
    <property type="term" value="P:glycyl-tRNA aminoacylation"/>
    <property type="evidence" value="ECO:0007669"/>
    <property type="project" value="TreeGrafter"/>
</dbReference>
<evidence type="ECO:0000313" key="8">
    <source>
        <dbReference type="EMBL" id="SVD66570.1"/>
    </source>
</evidence>
<dbReference type="GO" id="GO:0005524">
    <property type="term" value="F:ATP binding"/>
    <property type="evidence" value="ECO:0007669"/>
    <property type="project" value="UniProtKB-KW"/>
</dbReference>
<evidence type="ECO:0000256" key="5">
    <source>
        <dbReference type="ARBA" id="ARBA00022917"/>
    </source>
</evidence>
<feature type="domain" description="Anticodon-binding" evidence="7">
    <location>
        <begin position="29"/>
        <end position="121"/>
    </location>
</feature>
<reference evidence="8" key="1">
    <citation type="submission" date="2018-05" db="EMBL/GenBank/DDBJ databases">
        <authorList>
            <person name="Lanie J.A."/>
            <person name="Ng W.-L."/>
            <person name="Kazmierczak K.M."/>
            <person name="Andrzejewski T.M."/>
            <person name="Davidsen T.M."/>
            <person name="Wayne K.J."/>
            <person name="Tettelin H."/>
            <person name="Glass J.I."/>
            <person name="Rusch D."/>
            <person name="Podicherti R."/>
            <person name="Tsui H.-C.T."/>
            <person name="Winkler M.E."/>
        </authorList>
    </citation>
    <scope>NUCLEOTIDE SEQUENCE</scope>
</reference>
<keyword evidence="3" id="KW-0547">Nucleotide-binding</keyword>
<evidence type="ECO:0000256" key="4">
    <source>
        <dbReference type="ARBA" id="ARBA00022840"/>
    </source>
</evidence>
<keyword evidence="6" id="KW-0030">Aminoacyl-tRNA synthetase</keyword>
<feature type="non-terminal residue" evidence="8">
    <location>
        <position position="1"/>
    </location>
</feature>
<gene>
    <name evidence="8" type="ORF">METZ01_LOCUS419424</name>
</gene>
<keyword evidence="2" id="KW-0436">Ligase</keyword>
<dbReference type="InterPro" id="IPR004154">
    <property type="entry name" value="Anticodon-bd"/>
</dbReference>
<name>A0A382X6R4_9ZZZZ</name>